<dbReference type="OrthoDB" id="7555170at2759"/>
<dbReference type="EMBL" id="KQ434786">
    <property type="protein sequence ID" value="KZC05236.1"/>
    <property type="molecule type" value="Genomic_DNA"/>
</dbReference>
<name>A0A154NZY3_DUFNO</name>
<evidence type="ECO:0000256" key="1">
    <source>
        <dbReference type="SAM" id="MobiDB-lite"/>
    </source>
</evidence>
<proteinExistence type="predicted"/>
<feature type="compositionally biased region" description="Low complexity" evidence="1">
    <location>
        <begin position="1"/>
        <end position="37"/>
    </location>
</feature>
<feature type="compositionally biased region" description="Low complexity" evidence="1">
    <location>
        <begin position="47"/>
        <end position="62"/>
    </location>
</feature>
<dbReference type="AlphaFoldDB" id="A0A154NZY3"/>
<dbReference type="STRING" id="178035.A0A154NZY3"/>
<accession>A0A154NZY3</accession>
<protein>
    <submittedName>
        <fullName evidence="2">Uncharacterized protein</fullName>
    </submittedName>
</protein>
<reference evidence="2 3" key="1">
    <citation type="submission" date="2015-07" db="EMBL/GenBank/DDBJ databases">
        <title>The genome of Dufourea novaeangliae.</title>
        <authorList>
            <person name="Pan H."/>
            <person name="Kapheim K."/>
        </authorList>
    </citation>
    <scope>NUCLEOTIDE SEQUENCE [LARGE SCALE GENOMIC DNA]</scope>
    <source>
        <strain evidence="2">0120121106</strain>
        <tissue evidence="2">Whole body</tissue>
    </source>
</reference>
<gene>
    <name evidence="2" type="ORF">WN55_08843</name>
</gene>
<organism evidence="2 3">
    <name type="scientific">Dufourea novaeangliae</name>
    <name type="common">Sweat bee</name>
    <dbReference type="NCBI Taxonomy" id="178035"/>
    <lineage>
        <taxon>Eukaryota</taxon>
        <taxon>Metazoa</taxon>
        <taxon>Ecdysozoa</taxon>
        <taxon>Arthropoda</taxon>
        <taxon>Hexapoda</taxon>
        <taxon>Insecta</taxon>
        <taxon>Pterygota</taxon>
        <taxon>Neoptera</taxon>
        <taxon>Endopterygota</taxon>
        <taxon>Hymenoptera</taxon>
        <taxon>Apocrita</taxon>
        <taxon>Aculeata</taxon>
        <taxon>Apoidea</taxon>
        <taxon>Anthophila</taxon>
        <taxon>Halictidae</taxon>
        <taxon>Rophitinae</taxon>
        <taxon>Dufourea</taxon>
    </lineage>
</organism>
<evidence type="ECO:0000313" key="2">
    <source>
        <dbReference type="EMBL" id="KZC05236.1"/>
    </source>
</evidence>
<feature type="compositionally biased region" description="Polar residues" evidence="1">
    <location>
        <begin position="63"/>
        <end position="77"/>
    </location>
</feature>
<evidence type="ECO:0000313" key="3">
    <source>
        <dbReference type="Proteomes" id="UP000076502"/>
    </source>
</evidence>
<sequence>MSNPTPTTNPTSSSATPKPSPTTGSPSTPNPTTNPTTLKKESPTPRPTITSTKSTEATTTPKQSESGKPSDPKSMTPSVGLGTRINSDEPSQESDKKPKPNTNSAPSMGNLPYPQYPTGNLQSPFLFPNYVPGYSSSYNPYGDPTFNSIPGPSNYAWTGTSNGPGTAASFASASAGSYGGGASYGAKQPSLATRGGFEEGSPNAANVPNMASSGGFGYSGGDTPSYFDPNAFVFPGYNLENFQRQMEEHFRQLQNQFQKQQQTVIEIFINRLFDTANRIGTEGYSGGANPGANIAASNIRLGPNGGYQSGVISPVAPGLQSRFGEDIPPPSGGTYGVFSSSSSKTVVGPDGKQHSEKSSTTGVNDNGKITFRTVHD</sequence>
<keyword evidence="3" id="KW-1185">Reference proteome</keyword>
<feature type="region of interest" description="Disordered" evidence="1">
    <location>
        <begin position="323"/>
        <end position="376"/>
    </location>
</feature>
<feature type="region of interest" description="Disordered" evidence="1">
    <location>
        <begin position="1"/>
        <end position="117"/>
    </location>
</feature>
<dbReference type="Proteomes" id="UP000076502">
    <property type="component" value="Unassembled WGS sequence"/>
</dbReference>